<dbReference type="GO" id="GO:0006777">
    <property type="term" value="P:Mo-molybdopterin cofactor biosynthetic process"/>
    <property type="evidence" value="ECO:0007669"/>
    <property type="project" value="UniProtKB-KW"/>
</dbReference>
<organism evidence="13 14">
    <name type="scientific">Cerasibacillus quisquiliarum</name>
    <dbReference type="NCBI Taxonomy" id="227865"/>
    <lineage>
        <taxon>Bacteria</taxon>
        <taxon>Bacillati</taxon>
        <taxon>Bacillota</taxon>
        <taxon>Bacilli</taxon>
        <taxon>Bacillales</taxon>
        <taxon>Bacillaceae</taxon>
        <taxon>Cerasibacillus</taxon>
    </lineage>
</organism>
<evidence type="ECO:0000256" key="9">
    <source>
        <dbReference type="ARBA" id="ARBA00076711"/>
    </source>
</evidence>
<evidence type="ECO:0000256" key="5">
    <source>
        <dbReference type="ARBA" id="ARBA00024247"/>
    </source>
</evidence>
<reference evidence="13 14" key="1">
    <citation type="submission" date="2019-07" db="EMBL/GenBank/DDBJ databases">
        <title>Whole genome shotgun sequence of Cerasibacillus quisquiliarum NBRC 102429.</title>
        <authorList>
            <person name="Hosoyama A."/>
            <person name="Uohara A."/>
            <person name="Ohji S."/>
            <person name="Ichikawa N."/>
        </authorList>
    </citation>
    <scope>NUCLEOTIDE SEQUENCE [LARGE SCALE GENOMIC DNA]</scope>
    <source>
        <strain evidence="13 14">NBRC 102429</strain>
    </source>
</reference>
<dbReference type="InterPro" id="IPR044672">
    <property type="entry name" value="MOCS2A"/>
</dbReference>
<gene>
    <name evidence="13" type="primary">moaD_1</name>
    <name evidence="13" type="ORF">CQU01_09280</name>
</gene>
<protein>
    <recommendedName>
        <fullName evidence="5">Molybdopterin synthase sulfur carrier subunit</fullName>
    </recommendedName>
    <alternativeName>
        <fullName evidence="11">MPT synthase subunit 1</fullName>
    </alternativeName>
    <alternativeName>
        <fullName evidence="8">Molybdenum cofactor biosynthesis protein D</fullName>
    </alternativeName>
    <alternativeName>
        <fullName evidence="10">Molybdopterin-converting factor small subunit</fullName>
    </alternativeName>
    <alternativeName>
        <fullName evidence="9">Molybdopterin-converting factor subunit 1</fullName>
    </alternativeName>
    <alternativeName>
        <fullName evidence="12">Sulfur carrier protein MoaD</fullName>
    </alternativeName>
</protein>
<dbReference type="NCBIfam" id="TIGR01682">
    <property type="entry name" value="moaD"/>
    <property type="match status" value="1"/>
</dbReference>
<evidence type="ECO:0000256" key="6">
    <source>
        <dbReference type="ARBA" id="ARBA00054425"/>
    </source>
</evidence>
<evidence type="ECO:0000256" key="1">
    <source>
        <dbReference type="ARBA" id="ARBA00005046"/>
    </source>
</evidence>
<dbReference type="RefSeq" id="WP_146936180.1">
    <property type="nucleotide sequence ID" value="NZ_BJXW01000009.1"/>
</dbReference>
<sequence length="77" mass="8534">MINVLLFAQLREDVGKERISIQAEKIRVKELKQKILSSYGINTEDSIMIAINEEYVPENAYAHAGDTVAFIPPVSGG</sequence>
<dbReference type="InterPro" id="IPR016155">
    <property type="entry name" value="Mopterin_synth/thiamin_S_b"/>
</dbReference>
<keyword evidence="14" id="KW-1185">Reference proteome</keyword>
<evidence type="ECO:0000256" key="7">
    <source>
        <dbReference type="ARBA" id="ARBA00063099"/>
    </source>
</evidence>
<comment type="caution">
    <text evidence="13">The sequence shown here is derived from an EMBL/GenBank/DDBJ whole genome shotgun (WGS) entry which is preliminary data.</text>
</comment>
<accession>A0A511UVP1</accession>
<evidence type="ECO:0000256" key="12">
    <source>
        <dbReference type="ARBA" id="ARBA00078992"/>
    </source>
</evidence>
<dbReference type="GO" id="GO:1990133">
    <property type="term" value="C:molybdopterin adenylyltransferase complex"/>
    <property type="evidence" value="ECO:0007669"/>
    <property type="project" value="TreeGrafter"/>
</dbReference>
<dbReference type="EMBL" id="BJXW01000009">
    <property type="protein sequence ID" value="GEN30690.1"/>
    <property type="molecule type" value="Genomic_DNA"/>
</dbReference>
<comment type="function">
    <text evidence="6">Involved in sulfur transfer in the conversion of molybdopterin precursor Z to molybdopterin.</text>
</comment>
<dbReference type="GO" id="GO:0000166">
    <property type="term" value="F:nucleotide binding"/>
    <property type="evidence" value="ECO:0007669"/>
    <property type="project" value="UniProtKB-KW"/>
</dbReference>
<keyword evidence="3" id="KW-0501">Molybdenum cofactor biosynthesis</keyword>
<dbReference type="AlphaFoldDB" id="A0A511UVP1"/>
<dbReference type="Proteomes" id="UP000321491">
    <property type="component" value="Unassembled WGS sequence"/>
</dbReference>
<comment type="subunit">
    <text evidence="7">Heterotetramer of 2 MoaD subunits and 2 MoaE subunits. Forms a stable heterotetrameric complex of 2 MoaD and 2 MoeB during adenylation of MoaD by MoeB. During catalysis MoaD shuttles between the two heterotetrameric complexes.</text>
</comment>
<dbReference type="CDD" id="cd00754">
    <property type="entry name" value="Ubl_MoaD"/>
    <property type="match status" value="1"/>
</dbReference>
<dbReference type="FunFam" id="3.10.20.30:FF:000010">
    <property type="entry name" value="Molybdopterin synthase sulfur carrier subunit"/>
    <property type="match status" value="1"/>
</dbReference>
<dbReference type="Gene3D" id="3.10.20.30">
    <property type="match status" value="1"/>
</dbReference>
<dbReference type="PANTHER" id="PTHR33359">
    <property type="entry name" value="MOLYBDOPTERIN SYNTHASE SULFUR CARRIER SUBUNIT"/>
    <property type="match status" value="1"/>
</dbReference>
<comment type="pathway">
    <text evidence="1">Cofactor biosynthesis; molybdopterin biosynthesis.</text>
</comment>
<evidence type="ECO:0000256" key="8">
    <source>
        <dbReference type="ARBA" id="ARBA00075076"/>
    </source>
</evidence>
<dbReference type="InterPro" id="IPR003749">
    <property type="entry name" value="ThiS/MoaD-like"/>
</dbReference>
<evidence type="ECO:0000256" key="11">
    <source>
        <dbReference type="ARBA" id="ARBA00078020"/>
    </source>
</evidence>
<evidence type="ECO:0000256" key="10">
    <source>
        <dbReference type="ARBA" id="ARBA00077809"/>
    </source>
</evidence>
<evidence type="ECO:0000313" key="13">
    <source>
        <dbReference type="EMBL" id="GEN30690.1"/>
    </source>
</evidence>
<evidence type="ECO:0000256" key="2">
    <source>
        <dbReference type="ARBA" id="ARBA00022741"/>
    </source>
</evidence>
<keyword evidence="2" id="KW-0547">Nucleotide-binding</keyword>
<dbReference type="InterPro" id="IPR012675">
    <property type="entry name" value="Beta-grasp_dom_sf"/>
</dbReference>
<proteinExistence type="inferred from homology"/>
<dbReference type="PANTHER" id="PTHR33359:SF1">
    <property type="entry name" value="MOLYBDOPTERIN SYNTHASE SULFUR CARRIER SUBUNIT"/>
    <property type="match status" value="1"/>
</dbReference>
<name>A0A511UVP1_9BACI</name>
<comment type="similarity">
    <text evidence="4">Belongs to the MoaD family.</text>
</comment>
<dbReference type="OrthoDB" id="9801945at2"/>
<evidence type="ECO:0000256" key="4">
    <source>
        <dbReference type="ARBA" id="ARBA00024200"/>
    </source>
</evidence>
<dbReference type="UniPathway" id="UPA00344"/>
<evidence type="ECO:0000256" key="3">
    <source>
        <dbReference type="ARBA" id="ARBA00023150"/>
    </source>
</evidence>
<dbReference type="SUPFAM" id="SSF54285">
    <property type="entry name" value="MoaD/ThiS"/>
    <property type="match status" value="1"/>
</dbReference>
<dbReference type="Pfam" id="PF02597">
    <property type="entry name" value="ThiS"/>
    <property type="match status" value="1"/>
</dbReference>
<evidence type="ECO:0000313" key="14">
    <source>
        <dbReference type="Proteomes" id="UP000321491"/>
    </source>
</evidence>